<evidence type="ECO:0000256" key="7">
    <source>
        <dbReference type="ARBA" id="ARBA00023014"/>
    </source>
</evidence>
<evidence type="ECO:0000256" key="10">
    <source>
        <dbReference type="ARBA" id="ARBA00047712"/>
    </source>
</evidence>
<evidence type="ECO:0000313" key="14">
    <source>
        <dbReference type="EMBL" id="PCI24064.1"/>
    </source>
</evidence>
<dbReference type="InterPro" id="IPR050123">
    <property type="entry name" value="Prok_molybdopt-oxidoreductase"/>
</dbReference>
<dbReference type="Proteomes" id="UP000218113">
    <property type="component" value="Unassembled WGS sequence"/>
</dbReference>
<dbReference type="InterPro" id="IPR054351">
    <property type="entry name" value="NADH_UbQ_OxRdtase_ferredoxin"/>
</dbReference>
<accession>A0A2A4SSF2</accession>
<evidence type="ECO:0000256" key="5">
    <source>
        <dbReference type="ARBA" id="ARBA00022967"/>
    </source>
</evidence>
<dbReference type="PANTHER" id="PTHR43105:SF13">
    <property type="entry name" value="NADH-UBIQUINONE OXIDOREDUCTASE 75 KDA SUBUNIT, MITOCHONDRIAL"/>
    <property type="match status" value="1"/>
</dbReference>
<comment type="cofactor">
    <cofactor evidence="9">
        <name>[2Fe-2S] cluster</name>
        <dbReference type="ChEBI" id="CHEBI:190135"/>
    </cofactor>
</comment>
<evidence type="ECO:0000256" key="1">
    <source>
        <dbReference type="ARBA" id="ARBA00001966"/>
    </source>
</evidence>
<evidence type="ECO:0000256" key="9">
    <source>
        <dbReference type="ARBA" id="ARBA00034078"/>
    </source>
</evidence>
<dbReference type="SMART" id="SM00929">
    <property type="entry name" value="NADH-G_4Fe-4S_3"/>
    <property type="match status" value="1"/>
</dbReference>
<dbReference type="NCBIfam" id="TIGR01973">
    <property type="entry name" value="NuoG"/>
    <property type="match status" value="1"/>
</dbReference>
<keyword evidence="5" id="KW-1278">Translocase</keyword>
<dbReference type="PANTHER" id="PTHR43105">
    <property type="entry name" value="RESPIRATORY NITRATE REDUCTASE"/>
    <property type="match status" value="1"/>
</dbReference>
<dbReference type="InterPro" id="IPR000283">
    <property type="entry name" value="NADH_UbQ_OxRdtase_75kDa_su_CS"/>
</dbReference>
<comment type="catalytic activity">
    <reaction evidence="10">
        <text>a quinone + NADH + 5 H(+)(in) = a quinol + NAD(+) + 4 H(+)(out)</text>
        <dbReference type="Rhea" id="RHEA:57888"/>
        <dbReference type="ChEBI" id="CHEBI:15378"/>
        <dbReference type="ChEBI" id="CHEBI:24646"/>
        <dbReference type="ChEBI" id="CHEBI:57540"/>
        <dbReference type="ChEBI" id="CHEBI:57945"/>
        <dbReference type="ChEBI" id="CHEBI:132124"/>
    </reaction>
</comment>
<evidence type="ECO:0000256" key="6">
    <source>
        <dbReference type="ARBA" id="ARBA00023004"/>
    </source>
</evidence>
<comment type="caution">
    <text evidence="14">The sequence shown here is derived from an EMBL/GenBank/DDBJ whole genome shotgun (WGS) entry which is preliminary data.</text>
</comment>
<dbReference type="GO" id="GO:0046872">
    <property type="term" value="F:metal ion binding"/>
    <property type="evidence" value="ECO:0007669"/>
    <property type="project" value="UniProtKB-KW"/>
</dbReference>
<evidence type="ECO:0000256" key="2">
    <source>
        <dbReference type="ARBA" id="ARBA00005404"/>
    </source>
</evidence>
<dbReference type="InterPro" id="IPR036010">
    <property type="entry name" value="2Fe-2S_ferredoxin-like_sf"/>
</dbReference>
<name>A0A2A4SSF2_9DELT</name>
<dbReference type="GO" id="GO:0042773">
    <property type="term" value="P:ATP synthesis coupled electron transport"/>
    <property type="evidence" value="ECO:0007669"/>
    <property type="project" value="InterPro"/>
</dbReference>
<evidence type="ECO:0000313" key="15">
    <source>
        <dbReference type="Proteomes" id="UP000218113"/>
    </source>
</evidence>
<dbReference type="PROSITE" id="PS51839">
    <property type="entry name" value="4FE4S_HC3"/>
    <property type="match status" value="1"/>
</dbReference>
<dbReference type="SUPFAM" id="SSF53706">
    <property type="entry name" value="Formate dehydrogenase/DMSO reductase, domains 1-3"/>
    <property type="match status" value="1"/>
</dbReference>
<dbReference type="Pfam" id="PF22151">
    <property type="entry name" value="Fer4_NDSU1"/>
    <property type="match status" value="1"/>
</dbReference>
<evidence type="ECO:0000256" key="4">
    <source>
        <dbReference type="ARBA" id="ARBA00022723"/>
    </source>
</evidence>
<dbReference type="SUPFAM" id="SSF54862">
    <property type="entry name" value="4Fe-4S ferredoxins"/>
    <property type="match status" value="1"/>
</dbReference>
<keyword evidence="3" id="KW-0004">4Fe-4S</keyword>
<dbReference type="InterPro" id="IPR006963">
    <property type="entry name" value="Mopterin_OxRdtase_4Fe-4S_dom"/>
</dbReference>
<dbReference type="InterPro" id="IPR019574">
    <property type="entry name" value="NADH_UbQ_OxRdtase_Gsu_4Fe4S-bd"/>
</dbReference>
<dbReference type="InterPro" id="IPR001041">
    <property type="entry name" value="2Fe-2S_ferredoxin-type"/>
</dbReference>
<dbReference type="Gene3D" id="3.30.70.20">
    <property type="match status" value="1"/>
</dbReference>
<dbReference type="SUPFAM" id="SSF54292">
    <property type="entry name" value="2Fe-2S ferredoxin-like"/>
    <property type="match status" value="1"/>
</dbReference>
<dbReference type="PROSITE" id="PS51085">
    <property type="entry name" value="2FE2S_FER_2"/>
    <property type="match status" value="1"/>
</dbReference>
<dbReference type="Gene3D" id="3.10.20.740">
    <property type="match status" value="1"/>
</dbReference>
<keyword evidence="8" id="KW-0520">NAD</keyword>
<gene>
    <name evidence="14" type="primary">nuoG</name>
    <name evidence="14" type="ORF">COB67_11950</name>
</gene>
<feature type="domain" description="4Fe-4S Mo/W bis-MGD-type" evidence="12">
    <location>
        <begin position="215"/>
        <end position="271"/>
    </location>
</feature>
<dbReference type="Pfam" id="PF10588">
    <property type="entry name" value="NADH-G_4Fe-4S_3"/>
    <property type="match status" value="1"/>
</dbReference>
<feature type="domain" description="4Fe-4S His(Cys)3-ligated-type" evidence="13">
    <location>
        <begin position="78"/>
        <end position="117"/>
    </location>
</feature>
<dbReference type="Pfam" id="PF13510">
    <property type="entry name" value="Fer2_4"/>
    <property type="match status" value="1"/>
</dbReference>
<evidence type="ECO:0000259" key="12">
    <source>
        <dbReference type="PROSITE" id="PS51669"/>
    </source>
</evidence>
<evidence type="ECO:0000259" key="11">
    <source>
        <dbReference type="PROSITE" id="PS51085"/>
    </source>
</evidence>
<dbReference type="PROSITE" id="PS00642">
    <property type="entry name" value="COMPLEX1_75K_2"/>
    <property type="match status" value="1"/>
</dbReference>
<keyword evidence="6" id="KW-0408">Iron</keyword>
<proteinExistence type="inferred from homology"/>
<keyword evidence="7" id="KW-0411">Iron-sulfur</keyword>
<dbReference type="GO" id="GO:0051539">
    <property type="term" value="F:4 iron, 4 sulfur cluster binding"/>
    <property type="evidence" value="ECO:0007669"/>
    <property type="project" value="UniProtKB-KW"/>
</dbReference>
<comment type="similarity">
    <text evidence="2">Belongs to the complex I 75 kDa subunit family.</text>
</comment>
<sequence>MVKVYINNNVLFVAKNTSILEACEEVGIQIPRFCYHERLKVAGNCRMCLVEVEKTPKPVTSCAFPVVPEMRVYTDTPMVKKARENILEFLLINHPLDCPICDQGGECDLQDQSLAFGSDRSRFFYKKHTTQDKNLGPLIKTIMSRCILCTRCVRFLQDVAGDINFGITLRGEETEIGAYVNNNLNTELSGNIIDLCPVGALTSKPYAFVARPWEINSTETIDLSDSIGSNIRVDVKETEILRILPLQNDSLNDEWISDKTRFSFDGFKFQRVGNPFFNVSGVSKSLN</sequence>
<dbReference type="EMBL" id="NVSR01000128">
    <property type="protein sequence ID" value="PCI24064.1"/>
    <property type="molecule type" value="Genomic_DNA"/>
</dbReference>
<dbReference type="GO" id="GO:0008137">
    <property type="term" value="F:NADH dehydrogenase (ubiquinone) activity"/>
    <property type="evidence" value="ECO:0007669"/>
    <property type="project" value="InterPro"/>
</dbReference>
<dbReference type="CDD" id="cd00207">
    <property type="entry name" value="fer2"/>
    <property type="match status" value="1"/>
</dbReference>
<dbReference type="PROSITE" id="PS51669">
    <property type="entry name" value="4FE4S_MOW_BIS_MGD"/>
    <property type="match status" value="1"/>
</dbReference>
<dbReference type="FunFam" id="3.30.70.20:FF:000002">
    <property type="entry name" value="NADH-ubiquinone oxidoreductase 75 kDa subunit"/>
    <property type="match status" value="1"/>
</dbReference>
<evidence type="ECO:0000256" key="3">
    <source>
        <dbReference type="ARBA" id="ARBA00022485"/>
    </source>
</evidence>
<comment type="cofactor">
    <cofactor evidence="1">
        <name>[4Fe-4S] cluster</name>
        <dbReference type="ChEBI" id="CHEBI:49883"/>
    </cofactor>
</comment>
<dbReference type="AlphaFoldDB" id="A0A2A4SSF2"/>
<dbReference type="InterPro" id="IPR010228">
    <property type="entry name" value="NADH_UbQ_OxRdtase_Gsu"/>
</dbReference>
<protein>
    <submittedName>
        <fullName evidence="14">NADH dehydrogenase (Quinone) subunit G</fullName>
    </submittedName>
</protein>
<dbReference type="PROSITE" id="PS00641">
    <property type="entry name" value="COMPLEX1_75K_1"/>
    <property type="match status" value="1"/>
</dbReference>
<feature type="domain" description="2Fe-2S ferredoxin-type" evidence="11">
    <location>
        <begin position="1"/>
        <end position="78"/>
    </location>
</feature>
<keyword evidence="4" id="KW-0479">Metal-binding</keyword>
<dbReference type="FunFam" id="3.10.20.740:FF:000001">
    <property type="entry name" value="NADH-quinone oxidoreductase subunit G"/>
    <property type="match status" value="1"/>
</dbReference>
<evidence type="ECO:0000259" key="13">
    <source>
        <dbReference type="PROSITE" id="PS51839"/>
    </source>
</evidence>
<dbReference type="GO" id="GO:0016651">
    <property type="term" value="F:oxidoreductase activity, acting on NAD(P)H"/>
    <property type="evidence" value="ECO:0007669"/>
    <property type="project" value="InterPro"/>
</dbReference>
<organism evidence="14 15">
    <name type="scientific">SAR324 cluster bacterium</name>
    <dbReference type="NCBI Taxonomy" id="2024889"/>
    <lineage>
        <taxon>Bacteria</taxon>
        <taxon>Deltaproteobacteria</taxon>
        <taxon>SAR324 cluster</taxon>
    </lineage>
</organism>
<reference evidence="15" key="1">
    <citation type="submission" date="2017-08" db="EMBL/GenBank/DDBJ databases">
        <title>A dynamic microbial community with high functional redundancy inhabits the cold, oxic subseafloor aquifer.</title>
        <authorList>
            <person name="Tully B.J."/>
            <person name="Wheat C.G."/>
            <person name="Glazer B.T."/>
            <person name="Huber J.A."/>
        </authorList>
    </citation>
    <scope>NUCLEOTIDE SEQUENCE [LARGE SCALE GENOMIC DNA]</scope>
</reference>
<evidence type="ECO:0000256" key="8">
    <source>
        <dbReference type="ARBA" id="ARBA00023027"/>
    </source>
</evidence>
<dbReference type="GO" id="GO:0016020">
    <property type="term" value="C:membrane"/>
    <property type="evidence" value="ECO:0007669"/>
    <property type="project" value="InterPro"/>
</dbReference>
<dbReference type="Pfam" id="PF22117">
    <property type="entry name" value="Fer4_Nqo3"/>
    <property type="match status" value="1"/>
</dbReference>
<dbReference type="PROSITE" id="PS00643">
    <property type="entry name" value="COMPLEX1_75K_3"/>
    <property type="match status" value="1"/>
</dbReference>